<dbReference type="CDD" id="cd03215">
    <property type="entry name" value="ABC_Carb_Monos_II"/>
    <property type="match status" value="1"/>
</dbReference>
<proteinExistence type="predicted"/>
<dbReference type="PANTHER" id="PTHR43790">
    <property type="entry name" value="CARBOHYDRATE TRANSPORT ATP-BINDING PROTEIN MG119-RELATED"/>
    <property type="match status" value="1"/>
</dbReference>
<evidence type="ECO:0000256" key="6">
    <source>
        <dbReference type="ARBA" id="ARBA00022840"/>
    </source>
</evidence>
<dbReference type="InterPro" id="IPR003593">
    <property type="entry name" value="AAA+_ATPase"/>
</dbReference>
<dbReference type="PROSITE" id="PS50893">
    <property type="entry name" value="ABC_TRANSPORTER_2"/>
    <property type="match status" value="2"/>
</dbReference>
<dbReference type="AlphaFoldDB" id="A0A841DMN4"/>
<evidence type="ECO:0000256" key="5">
    <source>
        <dbReference type="ARBA" id="ARBA00022741"/>
    </source>
</evidence>
<evidence type="ECO:0000256" key="1">
    <source>
        <dbReference type="ARBA" id="ARBA00022448"/>
    </source>
</evidence>
<keyword evidence="3" id="KW-0762">Sugar transport</keyword>
<dbReference type="InterPro" id="IPR050107">
    <property type="entry name" value="ABC_carbohydrate_import_ATPase"/>
</dbReference>
<dbReference type="CDD" id="cd03216">
    <property type="entry name" value="ABC_Carb_Monos_I"/>
    <property type="match status" value="1"/>
</dbReference>
<keyword evidence="1" id="KW-0813">Transport</keyword>
<dbReference type="Gene3D" id="3.40.50.300">
    <property type="entry name" value="P-loop containing nucleotide triphosphate hydrolases"/>
    <property type="match status" value="2"/>
</dbReference>
<dbReference type="GO" id="GO:0005524">
    <property type="term" value="F:ATP binding"/>
    <property type="evidence" value="ECO:0007669"/>
    <property type="project" value="UniProtKB-KW"/>
</dbReference>
<keyword evidence="7" id="KW-1278">Translocase</keyword>
<accession>A0A841DMN4</accession>
<dbReference type="RefSeq" id="WP_184835249.1">
    <property type="nucleotide sequence ID" value="NZ_BAAAVN010000006.1"/>
</dbReference>
<dbReference type="Pfam" id="PF00005">
    <property type="entry name" value="ABC_tran"/>
    <property type="match status" value="2"/>
</dbReference>
<feature type="domain" description="ABC transporter" evidence="10">
    <location>
        <begin position="12"/>
        <end position="250"/>
    </location>
</feature>
<dbReference type="EMBL" id="JACHNF010000001">
    <property type="protein sequence ID" value="MBB5979923.1"/>
    <property type="molecule type" value="Genomic_DNA"/>
</dbReference>
<feature type="domain" description="ABC transporter" evidence="10">
    <location>
        <begin position="261"/>
        <end position="503"/>
    </location>
</feature>
<keyword evidence="8" id="KW-0472">Membrane</keyword>
<dbReference type="InterPro" id="IPR003439">
    <property type="entry name" value="ABC_transporter-like_ATP-bd"/>
</dbReference>
<evidence type="ECO:0000256" key="4">
    <source>
        <dbReference type="ARBA" id="ARBA00022737"/>
    </source>
</evidence>
<dbReference type="SMART" id="SM00382">
    <property type="entry name" value="AAA"/>
    <property type="match status" value="2"/>
</dbReference>
<feature type="region of interest" description="Disordered" evidence="9">
    <location>
        <begin position="503"/>
        <end position="550"/>
    </location>
</feature>
<dbReference type="PROSITE" id="PS00211">
    <property type="entry name" value="ABC_TRANSPORTER_1"/>
    <property type="match status" value="1"/>
</dbReference>
<keyword evidence="6 11" id="KW-0067">ATP-binding</keyword>
<comment type="caution">
    <text evidence="11">The sequence shown here is derived from an EMBL/GenBank/DDBJ whole genome shotgun (WGS) entry which is preliminary data.</text>
</comment>
<dbReference type="InterPro" id="IPR027417">
    <property type="entry name" value="P-loop_NTPase"/>
</dbReference>
<evidence type="ECO:0000256" key="3">
    <source>
        <dbReference type="ARBA" id="ARBA00022597"/>
    </source>
</evidence>
<dbReference type="SUPFAM" id="SSF52540">
    <property type="entry name" value="P-loop containing nucleoside triphosphate hydrolases"/>
    <property type="match status" value="2"/>
</dbReference>
<protein>
    <submittedName>
        <fullName evidence="11">Ribose transport system ATP-binding protein</fullName>
    </submittedName>
</protein>
<evidence type="ECO:0000256" key="7">
    <source>
        <dbReference type="ARBA" id="ARBA00022967"/>
    </source>
</evidence>
<keyword evidence="4" id="KW-0677">Repeat</keyword>
<dbReference type="Proteomes" id="UP000558997">
    <property type="component" value="Unassembled WGS sequence"/>
</dbReference>
<reference evidence="11 12" key="1">
    <citation type="submission" date="2020-08" db="EMBL/GenBank/DDBJ databases">
        <title>Sequencing the genomes of 1000 actinobacteria strains.</title>
        <authorList>
            <person name="Klenk H.-P."/>
        </authorList>
    </citation>
    <scope>NUCLEOTIDE SEQUENCE [LARGE SCALE GENOMIC DNA]</scope>
    <source>
        <strain evidence="11 12">DSM 17294</strain>
    </source>
</reference>
<dbReference type="InterPro" id="IPR017871">
    <property type="entry name" value="ABC_transporter-like_CS"/>
</dbReference>
<organism evidence="11 12">
    <name type="scientific">Kribbella solani</name>
    <dbReference type="NCBI Taxonomy" id="236067"/>
    <lineage>
        <taxon>Bacteria</taxon>
        <taxon>Bacillati</taxon>
        <taxon>Actinomycetota</taxon>
        <taxon>Actinomycetes</taxon>
        <taxon>Propionibacteriales</taxon>
        <taxon>Kribbellaceae</taxon>
        <taxon>Kribbella</taxon>
    </lineage>
</organism>
<evidence type="ECO:0000313" key="12">
    <source>
        <dbReference type="Proteomes" id="UP000558997"/>
    </source>
</evidence>
<sequence>MSTAAAPARTVLGISSLSKTFPAQRALADVDLEVRAGEVHCLLGQNGSGKSTLIKVLAGYHTPDPGSAATLNGVPLALGSRITREQAVAFIHQDLGLVTEFDAVDNLALGSRYAGRWWLSERRELRAAQRLLAELEIELDPGRPIREATPGQRTMLAIARAVAATDGAPALLVLDEPTASLPQHQVEQLFGLMRRLRERGTAVLYVTHRLREVFAVGDRVTVLRDGRRISTEPVENMDHDKLIRLIIGREPAGFAPALPTAGTETLLKATGVSGGQVADFSVQVRAGEIVGVTGLVGSGFDQALGLTFGARPRAAGEVTLGGRPIVAGRPDRSIDAGIAYAPADRKGLSTIQEWTARENVTLPRLPATRKARWLGPRAERRAVRPWIRRLNVMPADPDRQLALLSGGNQQKLVLARWMRLDAKVLLLDEPTSGVDAGATAAIYDVLAGVAAEGRAVVLSSSDAEELCAVCDRVLVMRQGVVRTVLAKQDLSVARIVSETIRDSAPDDSADCSGTDHSAADHSAPDHSVTDHSAADHQEDRPCLSNVDPAS</sequence>
<evidence type="ECO:0000259" key="10">
    <source>
        <dbReference type="PROSITE" id="PS50893"/>
    </source>
</evidence>
<dbReference type="PANTHER" id="PTHR43790:SF3">
    <property type="entry name" value="D-ALLOSE IMPORT ATP-BINDING PROTEIN ALSA-RELATED"/>
    <property type="match status" value="1"/>
</dbReference>
<evidence type="ECO:0000313" key="11">
    <source>
        <dbReference type="EMBL" id="MBB5979923.1"/>
    </source>
</evidence>
<evidence type="ECO:0000256" key="8">
    <source>
        <dbReference type="ARBA" id="ARBA00023136"/>
    </source>
</evidence>
<dbReference type="GO" id="GO:0016887">
    <property type="term" value="F:ATP hydrolysis activity"/>
    <property type="evidence" value="ECO:0007669"/>
    <property type="project" value="InterPro"/>
</dbReference>
<keyword evidence="12" id="KW-1185">Reference proteome</keyword>
<keyword evidence="2" id="KW-1003">Cell membrane</keyword>
<evidence type="ECO:0000256" key="2">
    <source>
        <dbReference type="ARBA" id="ARBA00022475"/>
    </source>
</evidence>
<feature type="compositionally biased region" description="Basic and acidic residues" evidence="9">
    <location>
        <begin position="517"/>
        <end position="541"/>
    </location>
</feature>
<name>A0A841DMN4_9ACTN</name>
<evidence type="ECO:0000256" key="9">
    <source>
        <dbReference type="SAM" id="MobiDB-lite"/>
    </source>
</evidence>
<gene>
    <name evidence="11" type="ORF">HDA44_003264</name>
</gene>
<keyword evidence="5" id="KW-0547">Nucleotide-binding</keyword>